<evidence type="ECO:0000256" key="2">
    <source>
        <dbReference type="ARBA" id="ARBA00022737"/>
    </source>
</evidence>
<dbReference type="SMART" id="SM00875">
    <property type="entry name" value="BACK"/>
    <property type="match status" value="1"/>
</dbReference>
<dbReference type="InterPro" id="IPR000210">
    <property type="entry name" value="BTB/POZ_dom"/>
</dbReference>
<dbReference type="Gene3D" id="3.30.710.10">
    <property type="entry name" value="Potassium Channel Kv1.1, Chain A"/>
    <property type="match status" value="1"/>
</dbReference>
<evidence type="ECO:0000256" key="1">
    <source>
        <dbReference type="ARBA" id="ARBA00022441"/>
    </source>
</evidence>
<comment type="caution">
    <text evidence="5">The sequence shown here is derived from an EMBL/GenBank/DDBJ whole genome shotgun (WGS) entry which is preliminary data.</text>
</comment>
<evidence type="ECO:0000313" key="6">
    <source>
        <dbReference type="Proteomes" id="UP000762676"/>
    </source>
</evidence>
<reference evidence="5 6" key="1">
    <citation type="journal article" date="2021" name="Elife">
        <title>Chloroplast acquisition without the gene transfer in kleptoplastic sea slugs, Plakobranchus ocellatus.</title>
        <authorList>
            <person name="Maeda T."/>
            <person name="Takahashi S."/>
            <person name="Yoshida T."/>
            <person name="Shimamura S."/>
            <person name="Takaki Y."/>
            <person name="Nagai Y."/>
            <person name="Toyoda A."/>
            <person name="Suzuki Y."/>
            <person name="Arimoto A."/>
            <person name="Ishii H."/>
            <person name="Satoh N."/>
            <person name="Nishiyama T."/>
            <person name="Hasebe M."/>
            <person name="Maruyama T."/>
            <person name="Minagawa J."/>
            <person name="Obokata J."/>
            <person name="Shigenobu S."/>
        </authorList>
    </citation>
    <scope>NUCLEOTIDE SEQUENCE [LARGE SCALE GENOMIC DNA]</scope>
</reference>
<keyword evidence="2" id="KW-0677">Repeat</keyword>
<dbReference type="SUPFAM" id="SSF54695">
    <property type="entry name" value="POZ domain"/>
    <property type="match status" value="1"/>
</dbReference>
<dbReference type="AlphaFoldDB" id="A0AAV4EW22"/>
<feature type="domain" description="BTB" evidence="4">
    <location>
        <begin position="32"/>
        <end position="99"/>
    </location>
</feature>
<organism evidence="5 6">
    <name type="scientific">Elysia marginata</name>
    <dbReference type="NCBI Taxonomy" id="1093978"/>
    <lineage>
        <taxon>Eukaryota</taxon>
        <taxon>Metazoa</taxon>
        <taxon>Spiralia</taxon>
        <taxon>Lophotrochozoa</taxon>
        <taxon>Mollusca</taxon>
        <taxon>Gastropoda</taxon>
        <taxon>Heterobranchia</taxon>
        <taxon>Euthyneura</taxon>
        <taxon>Panpulmonata</taxon>
        <taxon>Sacoglossa</taxon>
        <taxon>Placobranchoidea</taxon>
        <taxon>Plakobranchidae</taxon>
        <taxon>Elysia</taxon>
    </lineage>
</organism>
<evidence type="ECO:0000259" key="4">
    <source>
        <dbReference type="PROSITE" id="PS50097"/>
    </source>
</evidence>
<dbReference type="PANTHER" id="PTHR24412:SF272">
    <property type="entry name" value="KELCH-LIKE PROTEIN DIABLO"/>
    <property type="match status" value="1"/>
</dbReference>
<dbReference type="EMBL" id="BMAT01003902">
    <property type="protein sequence ID" value="GFR64638.1"/>
    <property type="molecule type" value="Genomic_DNA"/>
</dbReference>
<dbReference type="PROSITE" id="PS50097">
    <property type="entry name" value="BTB"/>
    <property type="match status" value="1"/>
</dbReference>
<gene>
    <name evidence="5" type="ORF">ElyMa_001928100</name>
</gene>
<keyword evidence="1" id="KW-0880">Kelch repeat</keyword>
<sequence>MPRSTRGTSTVPRVADVLQQALAQERKELQFSDLTVLVEGSEFHCHRFVLAAISGFFRSLLSSGMREATERKVQLHDFSSTVFTDVMRWIYDGDLTITFDNALDLLPAADQLDIAPLKLECIEFLGENMTQENCVSIYRTSNLFHCEDLKAMSWDYLLKTFDSVCSYEEIFKLSPEDMMRLITDPKLVTQTEDNVVENVLKWLAYEMLDTQCLEGSTTDGSDKKHMQDVRNAFKTCQTERSSQSNSEDHNKEVITDGMAKDVMDSGDSEREESFKTNQTPIATDENTEASTNSVVIESRSRISRLVELLKATRYLLVSSNCLWGTLAKDPIVQADERCRGIFDEILHHKTRLDRHQNEWKAAETHRESDQLTDVVLTCMNNTLSCRLSCDGSWKNVSGGVNLHMVSQISYFDNDIYIRLSNKNLYVFMPKYNSCPCIMDASSSNISTYAMFPVGNELISVCSISGSDTYAVESVCLKSSKHTQWKQVGQLFTQGMEVASVTNIDRKLIVFWKKGGQSYLNIECFDLIRGESFLLPDQISSSAGLVTFKHDDQAFAVQQNGALWRICTKAEAPYISLKLELWLWNFHRAVSGAILVSEELWMFEPTPKTTSERVAVKLEGVFKEVRFCSTSVHQTGFIHAVLPKSVIGS</sequence>
<dbReference type="InterPro" id="IPR011333">
    <property type="entry name" value="SKP1/BTB/POZ_sf"/>
</dbReference>
<dbReference type="SMART" id="SM00225">
    <property type="entry name" value="BTB"/>
    <property type="match status" value="1"/>
</dbReference>
<feature type="compositionally biased region" description="Basic and acidic residues" evidence="3">
    <location>
        <begin position="246"/>
        <end position="274"/>
    </location>
</feature>
<dbReference type="Pfam" id="PF00651">
    <property type="entry name" value="BTB"/>
    <property type="match status" value="1"/>
</dbReference>
<name>A0AAV4EW22_9GAST</name>
<dbReference type="CDD" id="cd18186">
    <property type="entry name" value="BTB_POZ_ZBTB_KLHL-like"/>
    <property type="match status" value="1"/>
</dbReference>
<feature type="compositionally biased region" description="Polar residues" evidence="3">
    <location>
        <begin position="235"/>
        <end position="245"/>
    </location>
</feature>
<accession>A0AAV4EW22</accession>
<dbReference type="Gene3D" id="1.25.40.420">
    <property type="match status" value="1"/>
</dbReference>
<dbReference type="InterPro" id="IPR011705">
    <property type="entry name" value="BACK"/>
</dbReference>
<dbReference type="Proteomes" id="UP000762676">
    <property type="component" value="Unassembled WGS sequence"/>
</dbReference>
<proteinExistence type="predicted"/>
<protein>
    <submittedName>
        <fullName evidence="5">Kelch-like 40</fullName>
    </submittedName>
</protein>
<keyword evidence="6" id="KW-1185">Reference proteome</keyword>
<evidence type="ECO:0000256" key="3">
    <source>
        <dbReference type="SAM" id="MobiDB-lite"/>
    </source>
</evidence>
<dbReference type="PANTHER" id="PTHR24412">
    <property type="entry name" value="KELCH PROTEIN"/>
    <property type="match status" value="1"/>
</dbReference>
<evidence type="ECO:0000313" key="5">
    <source>
        <dbReference type="EMBL" id="GFR64638.1"/>
    </source>
</evidence>
<dbReference type="Pfam" id="PF07707">
    <property type="entry name" value="BACK"/>
    <property type="match status" value="1"/>
</dbReference>
<feature type="region of interest" description="Disordered" evidence="3">
    <location>
        <begin position="235"/>
        <end position="289"/>
    </location>
</feature>